<protein>
    <submittedName>
        <fullName evidence="6">Simple sugar transport system ATP-binding protein</fullName>
    </submittedName>
</protein>
<evidence type="ECO:0000256" key="4">
    <source>
        <dbReference type="ARBA" id="ARBA00022840"/>
    </source>
</evidence>
<dbReference type="SMART" id="SM00382">
    <property type="entry name" value="AAA"/>
    <property type="match status" value="1"/>
</dbReference>
<dbReference type="Proteomes" id="UP001519332">
    <property type="component" value="Unassembled WGS sequence"/>
</dbReference>
<dbReference type="GO" id="GO:0005524">
    <property type="term" value="F:ATP binding"/>
    <property type="evidence" value="ECO:0007669"/>
    <property type="project" value="UniProtKB-KW"/>
</dbReference>
<dbReference type="PANTHER" id="PTHR43790:SF9">
    <property type="entry name" value="GALACTOFURANOSE TRANSPORTER ATP-BINDING PROTEIN YTFR"/>
    <property type="match status" value="1"/>
</dbReference>
<dbReference type="Pfam" id="PF00005">
    <property type="entry name" value="ABC_tran"/>
    <property type="match status" value="2"/>
</dbReference>
<dbReference type="PROSITE" id="PS50893">
    <property type="entry name" value="ABC_TRANSPORTER_2"/>
    <property type="match status" value="2"/>
</dbReference>
<gene>
    <name evidence="6" type="ORF">JOF56_011675</name>
</gene>
<keyword evidence="3" id="KW-0547">Nucleotide-binding</keyword>
<keyword evidence="6" id="KW-0762">Sugar transport</keyword>
<reference evidence="6 7" key="1">
    <citation type="submission" date="2021-03" db="EMBL/GenBank/DDBJ databases">
        <title>Sequencing the genomes of 1000 actinobacteria strains.</title>
        <authorList>
            <person name="Klenk H.-P."/>
        </authorList>
    </citation>
    <scope>NUCLEOTIDE SEQUENCE [LARGE SCALE GENOMIC DNA]</scope>
    <source>
        <strain evidence="6 7">DSM 46670</strain>
    </source>
</reference>
<dbReference type="CDD" id="cd03215">
    <property type="entry name" value="ABC_Carb_Monos_II"/>
    <property type="match status" value="1"/>
</dbReference>
<dbReference type="InterPro" id="IPR003439">
    <property type="entry name" value="ABC_transporter-like_ATP-bd"/>
</dbReference>
<dbReference type="Gene3D" id="3.40.50.300">
    <property type="entry name" value="P-loop containing nucleotide triphosphate hydrolases"/>
    <property type="match status" value="2"/>
</dbReference>
<evidence type="ECO:0000259" key="5">
    <source>
        <dbReference type="PROSITE" id="PS50893"/>
    </source>
</evidence>
<evidence type="ECO:0000256" key="3">
    <source>
        <dbReference type="ARBA" id="ARBA00022741"/>
    </source>
</evidence>
<dbReference type="InterPro" id="IPR050107">
    <property type="entry name" value="ABC_carbohydrate_import_ATPase"/>
</dbReference>
<name>A0ABS4U3Q7_9PSEU</name>
<keyword evidence="2" id="KW-0677">Repeat</keyword>
<dbReference type="InterPro" id="IPR003593">
    <property type="entry name" value="AAA+_ATPase"/>
</dbReference>
<dbReference type="InterPro" id="IPR017871">
    <property type="entry name" value="ABC_transporter-like_CS"/>
</dbReference>
<evidence type="ECO:0000313" key="7">
    <source>
        <dbReference type="Proteomes" id="UP001519332"/>
    </source>
</evidence>
<accession>A0ABS4U3Q7</accession>
<dbReference type="RefSeq" id="WP_209647901.1">
    <property type="nucleotide sequence ID" value="NZ_JAGINW010000001.1"/>
</dbReference>
<feature type="domain" description="ABC transporter" evidence="5">
    <location>
        <begin position="5"/>
        <end position="240"/>
    </location>
</feature>
<keyword evidence="1" id="KW-0813">Transport</keyword>
<keyword evidence="7" id="KW-1185">Reference proteome</keyword>
<evidence type="ECO:0000256" key="1">
    <source>
        <dbReference type="ARBA" id="ARBA00022448"/>
    </source>
</evidence>
<dbReference type="CDD" id="cd03216">
    <property type="entry name" value="ABC_Carb_Monos_I"/>
    <property type="match status" value="1"/>
</dbReference>
<comment type="caution">
    <text evidence="6">The sequence shown here is derived from an EMBL/GenBank/DDBJ whole genome shotgun (WGS) entry which is preliminary data.</text>
</comment>
<dbReference type="PROSITE" id="PS00211">
    <property type="entry name" value="ABC_TRANSPORTER_1"/>
    <property type="match status" value="1"/>
</dbReference>
<dbReference type="SUPFAM" id="SSF52540">
    <property type="entry name" value="P-loop containing nucleoside triphosphate hydrolases"/>
    <property type="match status" value="2"/>
</dbReference>
<keyword evidence="4 6" id="KW-0067">ATP-binding</keyword>
<feature type="domain" description="ABC transporter" evidence="5">
    <location>
        <begin position="250"/>
        <end position="490"/>
    </location>
</feature>
<evidence type="ECO:0000313" key="6">
    <source>
        <dbReference type="EMBL" id="MBP2331290.1"/>
    </source>
</evidence>
<evidence type="ECO:0000256" key="2">
    <source>
        <dbReference type="ARBA" id="ARBA00022737"/>
    </source>
</evidence>
<proteinExistence type="predicted"/>
<dbReference type="PANTHER" id="PTHR43790">
    <property type="entry name" value="CARBOHYDRATE TRANSPORT ATP-BINDING PROTEIN MG119-RELATED"/>
    <property type="match status" value="1"/>
</dbReference>
<organism evidence="6 7">
    <name type="scientific">Kibdelosporangium banguiense</name>
    <dbReference type="NCBI Taxonomy" id="1365924"/>
    <lineage>
        <taxon>Bacteria</taxon>
        <taxon>Bacillati</taxon>
        <taxon>Actinomycetota</taxon>
        <taxon>Actinomycetes</taxon>
        <taxon>Pseudonocardiales</taxon>
        <taxon>Pseudonocardiaceae</taxon>
        <taxon>Kibdelosporangium</taxon>
    </lineage>
</organism>
<dbReference type="EMBL" id="JAGINW010000001">
    <property type="protein sequence ID" value="MBP2331290.1"/>
    <property type="molecule type" value="Genomic_DNA"/>
</dbReference>
<sequence>MPVRLGARDVSRAFGSVRANAHVSLDVQAGTVHAVVGENGAGKTTLMRILYGLDQPDSGTVVISDRPVRLRGPADGIKHGIGLVQQELAMVGSLTLLENLILGAEPRRGPRIDWPKALAEAEELAAGAGVELPWQARTDDVSISVRQQVEILRALRRGADVLILDEPTAALAPAQVDELLRLLRGLRDAGRTVVFISHKLDEVLAIADEITVLRGGEVVTTRPVDEVTRSELVELIVGSHVESSVFDSSAQVSSAQLGDEVLLLEDRVSLTVRAGEIVGVAGVAGNGQDELVERVVGLRKCAGRIVLDGNDVTALPVDKRRALGLGYVSGERGAEGLSLDASLADNTIAGTHRGLARRGWLPPSKVRAFVQRVLDGYSVRYGRTSQPARTLSGGNQQRVVIGRELDREPRLLVAAGPTRGVDVLGIEFIHSRLRALRDNGSGVLLVSEQLDELLELSDRIVVLHGGAVAGEVPGGPESRYAVGELMLGRKPS</sequence>
<dbReference type="InterPro" id="IPR027417">
    <property type="entry name" value="P-loop_NTPase"/>
</dbReference>